<protein>
    <recommendedName>
        <fullName evidence="4">Polyprotein protein</fullName>
    </recommendedName>
</protein>
<dbReference type="AlphaFoldDB" id="A0A9J5YAP5"/>
<evidence type="ECO:0000313" key="2">
    <source>
        <dbReference type="EMBL" id="KAG5596030.1"/>
    </source>
</evidence>
<feature type="compositionally biased region" description="Polar residues" evidence="1">
    <location>
        <begin position="75"/>
        <end position="87"/>
    </location>
</feature>
<dbReference type="Proteomes" id="UP000824120">
    <property type="component" value="Chromosome 7"/>
</dbReference>
<evidence type="ECO:0008006" key="4">
    <source>
        <dbReference type="Google" id="ProtNLM"/>
    </source>
</evidence>
<keyword evidence="3" id="KW-1185">Reference proteome</keyword>
<reference evidence="2 3" key="1">
    <citation type="submission" date="2020-09" db="EMBL/GenBank/DDBJ databases">
        <title>De no assembly of potato wild relative species, Solanum commersonii.</title>
        <authorList>
            <person name="Cho K."/>
        </authorList>
    </citation>
    <scope>NUCLEOTIDE SEQUENCE [LARGE SCALE GENOMIC DNA]</scope>
    <source>
        <strain evidence="2">LZ3.2</strain>
        <tissue evidence="2">Leaf</tissue>
    </source>
</reference>
<organism evidence="2 3">
    <name type="scientific">Solanum commersonii</name>
    <name type="common">Commerson's wild potato</name>
    <name type="synonym">Commerson's nightshade</name>
    <dbReference type="NCBI Taxonomy" id="4109"/>
    <lineage>
        <taxon>Eukaryota</taxon>
        <taxon>Viridiplantae</taxon>
        <taxon>Streptophyta</taxon>
        <taxon>Embryophyta</taxon>
        <taxon>Tracheophyta</taxon>
        <taxon>Spermatophyta</taxon>
        <taxon>Magnoliopsida</taxon>
        <taxon>eudicotyledons</taxon>
        <taxon>Gunneridae</taxon>
        <taxon>Pentapetalae</taxon>
        <taxon>asterids</taxon>
        <taxon>lamiids</taxon>
        <taxon>Solanales</taxon>
        <taxon>Solanaceae</taxon>
        <taxon>Solanoideae</taxon>
        <taxon>Solaneae</taxon>
        <taxon>Solanum</taxon>
    </lineage>
</organism>
<comment type="caution">
    <text evidence="2">The sequence shown here is derived from an EMBL/GenBank/DDBJ whole genome shotgun (WGS) entry which is preliminary data.</text>
</comment>
<name>A0A9J5YAP5_SOLCO</name>
<proteinExistence type="predicted"/>
<evidence type="ECO:0000313" key="3">
    <source>
        <dbReference type="Proteomes" id="UP000824120"/>
    </source>
</evidence>
<dbReference type="EMBL" id="JACXVP010000007">
    <property type="protein sequence ID" value="KAG5596030.1"/>
    <property type="molecule type" value="Genomic_DNA"/>
</dbReference>
<gene>
    <name evidence="2" type="ORF">H5410_037262</name>
</gene>
<accession>A0A9J5YAP5</accession>
<feature type="region of interest" description="Disordered" evidence="1">
    <location>
        <begin position="73"/>
        <end position="96"/>
    </location>
</feature>
<evidence type="ECO:0000256" key="1">
    <source>
        <dbReference type="SAM" id="MobiDB-lite"/>
    </source>
</evidence>
<sequence length="96" mass="10181">MSMIFGSVEIPEVPVELDMPLATTEDDMLEVVEEASYEGLTETEEAMIDAIVHISLADTPLASPSGPITIDVTPGTDSQFQSVTPGTDAQIDRATV</sequence>